<dbReference type="PROSITE" id="PS50941">
    <property type="entry name" value="CHIT_BIND_I_2"/>
    <property type="match status" value="1"/>
</dbReference>
<gene>
    <name evidence="7" type="ORF">SBRCBS47491_007686</name>
</gene>
<dbReference type="Pfam" id="PF01476">
    <property type="entry name" value="LysM"/>
    <property type="match status" value="1"/>
</dbReference>
<evidence type="ECO:0000256" key="3">
    <source>
        <dbReference type="SAM" id="MobiDB-lite"/>
    </source>
</evidence>
<dbReference type="InterPro" id="IPR036861">
    <property type="entry name" value="Endochitinase-like_sf"/>
</dbReference>
<comment type="caution">
    <text evidence="2">Lacks conserved residue(s) required for the propagation of feature annotation.</text>
</comment>
<feature type="disulfide bond" evidence="2">
    <location>
        <begin position="135"/>
        <end position="149"/>
    </location>
</feature>
<evidence type="ECO:0000256" key="2">
    <source>
        <dbReference type="PROSITE-ProRule" id="PRU00261"/>
    </source>
</evidence>
<evidence type="ECO:0000256" key="4">
    <source>
        <dbReference type="SAM" id="SignalP"/>
    </source>
</evidence>
<dbReference type="SUPFAM" id="SSF54106">
    <property type="entry name" value="LysM domain"/>
    <property type="match status" value="1"/>
</dbReference>
<reference evidence="7 8" key="1">
    <citation type="submission" date="2024-01" db="EMBL/GenBank/DDBJ databases">
        <authorList>
            <person name="Allen C."/>
            <person name="Tagirdzhanova G."/>
        </authorList>
    </citation>
    <scope>NUCLEOTIDE SEQUENCE [LARGE SCALE GENOMIC DNA]</scope>
</reference>
<feature type="domain" description="LysM" evidence="6">
    <location>
        <begin position="35"/>
        <end position="80"/>
    </location>
</feature>
<keyword evidence="2" id="KW-1015">Disulfide bond</keyword>
<comment type="caution">
    <text evidence="7">The sequence shown here is derived from an EMBL/GenBank/DDBJ whole genome shotgun (WGS) entry which is preliminary data.</text>
</comment>
<dbReference type="SUPFAM" id="SSF57016">
    <property type="entry name" value="Plant lectins/antimicrobial peptides"/>
    <property type="match status" value="1"/>
</dbReference>
<feature type="region of interest" description="Disordered" evidence="3">
    <location>
        <begin position="89"/>
        <end position="115"/>
    </location>
</feature>
<feature type="disulfide bond" evidence="2">
    <location>
        <begin position="121"/>
        <end position="136"/>
    </location>
</feature>
<feature type="region of interest" description="Disordered" evidence="3">
    <location>
        <begin position="168"/>
        <end position="199"/>
    </location>
</feature>
<evidence type="ECO:0008006" key="9">
    <source>
        <dbReference type="Google" id="ProtNLM"/>
    </source>
</evidence>
<evidence type="ECO:0000313" key="8">
    <source>
        <dbReference type="Proteomes" id="UP001642406"/>
    </source>
</evidence>
<feature type="compositionally biased region" description="Low complexity" evidence="3">
    <location>
        <begin position="181"/>
        <end position="199"/>
    </location>
</feature>
<keyword evidence="4" id="KW-0732">Signal</keyword>
<dbReference type="CDD" id="cd11618">
    <property type="entry name" value="ChtBD1_1"/>
    <property type="match status" value="1"/>
</dbReference>
<evidence type="ECO:0000313" key="7">
    <source>
        <dbReference type="EMBL" id="CAK7230729.1"/>
    </source>
</evidence>
<accession>A0ABP0CHQ7</accession>
<feature type="domain" description="Chitin-binding type-1" evidence="5">
    <location>
        <begin position="118"/>
        <end position="162"/>
    </location>
</feature>
<proteinExistence type="predicted"/>
<feature type="compositionally biased region" description="Low complexity" evidence="3">
    <location>
        <begin position="90"/>
        <end position="107"/>
    </location>
</feature>
<dbReference type="PROSITE" id="PS51782">
    <property type="entry name" value="LYSM"/>
    <property type="match status" value="1"/>
</dbReference>
<sequence>MTSTHRPRLSGWLAALLAFSTSPVNAASTASTCNLTVAAQEGDTCASLANTWHITVTAFVQNNPGISSCANLTVGASYCIDAEAHGGGTTSSNPSNPSGSKGGSSPTSSPPPNKVTLDGTCGSGYTCTGSKYGTCCSAHGWCGSTVDHCGAGCQADFGTCEVPVTGNGTTTSVAPPPPVTTPGTTSPPASSPPGSVSQVTQVKTVWTTLTTTRTTTTTTTTTAWVTNTAYATNIANVTNTAMVTRTQTWTAVATVSTVLTSTALTTETLHNTAMVTRTTTTTQTRIDVSIITTITTVTLVVSITDRNHLASMCAQTLAHTPQSAGGPVTAMAAQTTEAPSIDARSPHTPPRILLEPCCGTEIVQCAASTPGLGDDERRSVSSMARRAAFSMPGMDVCCGALYNCL</sequence>
<feature type="chain" id="PRO_5045200279" description="Chitin-binding type-1 domain-containing protein" evidence="4">
    <location>
        <begin position="27"/>
        <end position="405"/>
    </location>
</feature>
<organism evidence="7 8">
    <name type="scientific">Sporothrix bragantina</name>
    <dbReference type="NCBI Taxonomy" id="671064"/>
    <lineage>
        <taxon>Eukaryota</taxon>
        <taxon>Fungi</taxon>
        <taxon>Dikarya</taxon>
        <taxon>Ascomycota</taxon>
        <taxon>Pezizomycotina</taxon>
        <taxon>Sordariomycetes</taxon>
        <taxon>Sordariomycetidae</taxon>
        <taxon>Ophiostomatales</taxon>
        <taxon>Ophiostomataceae</taxon>
        <taxon>Sporothrix</taxon>
    </lineage>
</organism>
<dbReference type="Gene3D" id="3.10.350.10">
    <property type="entry name" value="LysM domain"/>
    <property type="match status" value="1"/>
</dbReference>
<evidence type="ECO:0000256" key="1">
    <source>
        <dbReference type="ARBA" id="ARBA00022669"/>
    </source>
</evidence>
<protein>
    <recommendedName>
        <fullName evidence="9">Chitin-binding type-1 domain-containing protein</fullName>
    </recommendedName>
</protein>
<dbReference type="SMART" id="SM00270">
    <property type="entry name" value="ChtBD1"/>
    <property type="match status" value="1"/>
</dbReference>
<dbReference type="InterPro" id="IPR036779">
    <property type="entry name" value="LysM_dom_sf"/>
</dbReference>
<name>A0ABP0CHQ7_9PEZI</name>
<evidence type="ECO:0000259" key="5">
    <source>
        <dbReference type="PROSITE" id="PS50941"/>
    </source>
</evidence>
<feature type="signal peptide" evidence="4">
    <location>
        <begin position="1"/>
        <end position="26"/>
    </location>
</feature>
<dbReference type="EMBL" id="CAWUHC010000089">
    <property type="protein sequence ID" value="CAK7230729.1"/>
    <property type="molecule type" value="Genomic_DNA"/>
</dbReference>
<dbReference type="CDD" id="cd00118">
    <property type="entry name" value="LysM"/>
    <property type="match status" value="1"/>
</dbReference>
<keyword evidence="8" id="KW-1185">Reference proteome</keyword>
<dbReference type="Gene3D" id="3.30.60.10">
    <property type="entry name" value="Endochitinase-like"/>
    <property type="match status" value="1"/>
</dbReference>
<dbReference type="InterPro" id="IPR001002">
    <property type="entry name" value="Chitin-bd_1"/>
</dbReference>
<keyword evidence="1 2" id="KW-0147">Chitin-binding</keyword>
<dbReference type="Proteomes" id="UP001642406">
    <property type="component" value="Unassembled WGS sequence"/>
</dbReference>
<evidence type="ECO:0000259" key="6">
    <source>
        <dbReference type="PROSITE" id="PS51782"/>
    </source>
</evidence>
<dbReference type="InterPro" id="IPR018392">
    <property type="entry name" value="LysM"/>
</dbReference>